<dbReference type="STRING" id="77044.A0A1W2TQE4"/>
<organism evidence="1">
    <name type="scientific">Rosellinia necatrix</name>
    <name type="common">White root-rot fungus</name>
    <dbReference type="NCBI Taxonomy" id="77044"/>
    <lineage>
        <taxon>Eukaryota</taxon>
        <taxon>Fungi</taxon>
        <taxon>Dikarya</taxon>
        <taxon>Ascomycota</taxon>
        <taxon>Pezizomycotina</taxon>
        <taxon>Sordariomycetes</taxon>
        <taxon>Xylariomycetidae</taxon>
        <taxon>Xylariales</taxon>
        <taxon>Xylariaceae</taxon>
        <taxon>Rosellinia</taxon>
    </lineage>
</organism>
<gene>
    <name evidence="1" type="ORF">SAMD00023353_4800250</name>
</gene>
<dbReference type="OrthoDB" id="5418922at2759"/>
<sequence>MPNFKVAIAAPLREAPIECYRAATRLVRPGWRRRLVLVGGTARVAHSPAYKTDDVDVTAPPGVLIDLWKDISAVAHNFSFESHGKIVPDALKDRRAKYL</sequence>
<protein>
    <submittedName>
        <fullName evidence="1">Uncharacterized protein</fullName>
    </submittedName>
</protein>
<proteinExistence type="predicted"/>
<dbReference type="AlphaFoldDB" id="A0A1W2TQE4"/>
<dbReference type="Proteomes" id="UP000054516">
    <property type="component" value="Unassembled WGS sequence"/>
</dbReference>
<dbReference type="EMBL" id="DF977493">
    <property type="protein sequence ID" value="GAP90658.1"/>
    <property type="molecule type" value="Genomic_DNA"/>
</dbReference>
<accession>A0A1W2TQE4</accession>
<evidence type="ECO:0000313" key="2">
    <source>
        <dbReference type="Proteomes" id="UP000054516"/>
    </source>
</evidence>
<evidence type="ECO:0000313" key="1">
    <source>
        <dbReference type="EMBL" id="GAP90658.1"/>
    </source>
</evidence>
<reference evidence="1" key="1">
    <citation type="submission" date="2016-03" db="EMBL/GenBank/DDBJ databases">
        <title>Draft genome sequence of Rosellinia necatrix.</title>
        <authorList>
            <person name="Kanematsu S."/>
        </authorList>
    </citation>
    <scope>NUCLEOTIDE SEQUENCE [LARGE SCALE GENOMIC DNA]</scope>
    <source>
        <strain evidence="1">W97</strain>
    </source>
</reference>
<name>A0A1W2TQE4_ROSNE</name>
<keyword evidence="2" id="KW-1185">Reference proteome</keyword>